<accession>A0A7X1KDV0</accession>
<proteinExistence type="predicted"/>
<name>A0A7X1KDV0_9SPHN</name>
<gene>
    <name evidence="1" type="ORF">H7F49_18655</name>
</gene>
<organism evidence="1 2">
    <name type="scientific">Novosphingobium aerophilum</name>
    <dbReference type="NCBI Taxonomy" id="2839843"/>
    <lineage>
        <taxon>Bacteria</taxon>
        <taxon>Pseudomonadati</taxon>
        <taxon>Pseudomonadota</taxon>
        <taxon>Alphaproteobacteria</taxon>
        <taxon>Sphingomonadales</taxon>
        <taxon>Sphingomonadaceae</taxon>
        <taxon>Novosphingobium</taxon>
    </lineage>
</organism>
<reference evidence="1 2" key="1">
    <citation type="submission" date="2020-08" db="EMBL/GenBank/DDBJ databases">
        <title>The genome sequence of Novosphingobium flavum 4Y4.</title>
        <authorList>
            <person name="Liu Y."/>
        </authorList>
    </citation>
    <scope>NUCLEOTIDE SEQUENCE [LARGE SCALE GENOMIC DNA]</scope>
    <source>
        <strain evidence="1 2">4Y4</strain>
    </source>
</reference>
<dbReference type="RefSeq" id="WP_185685073.1">
    <property type="nucleotide sequence ID" value="NZ_JACLAU010000074.1"/>
</dbReference>
<dbReference type="AlphaFoldDB" id="A0A7X1KDV0"/>
<sequence>MSRYNGDPITSCAAGPDAEVIFRKPPPAGKHQKEALAAVQLALSASTNLGHAGAGPQTACLRIDDAVTLASTAMVGVEKRRRAARAREAVQGLIIGGHLQRGLDTSQDEWVWL</sequence>
<evidence type="ECO:0000313" key="2">
    <source>
        <dbReference type="Proteomes" id="UP000520156"/>
    </source>
</evidence>
<keyword evidence="2" id="KW-1185">Reference proteome</keyword>
<dbReference type="Proteomes" id="UP000520156">
    <property type="component" value="Unassembled WGS sequence"/>
</dbReference>
<dbReference type="EMBL" id="JACLAU010000074">
    <property type="protein sequence ID" value="MBC2653704.1"/>
    <property type="molecule type" value="Genomic_DNA"/>
</dbReference>
<comment type="caution">
    <text evidence="1">The sequence shown here is derived from an EMBL/GenBank/DDBJ whole genome shotgun (WGS) entry which is preliminary data.</text>
</comment>
<evidence type="ECO:0000313" key="1">
    <source>
        <dbReference type="EMBL" id="MBC2653704.1"/>
    </source>
</evidence>
<protein>
    <submittedName>
        <fullName evidence="1">Uncharacterized protein</fullName>
    </submittedName>
</protein>